<reference evidence="4" key="2">
    <citation type="submission" date="2017-06" db="EMBL/GenBank/DDBJ databases">
        <title>WGS assembly of Brachypodium distachyon.</title>
        <authorList>
            <consortium name="The International Brachypodium Initiative"/>
            <person name="Lucas S."/>
            <person name="Harmon-Smith M."/>
            <person name="Lail K."/>
            <person name="Tice H."/>
            <person name="Grimwood J."/>
            <person name="Bruce D."/>
            <person name="Barry K."/>
            <person name="Shu S."/>
            <person name="Lindquist E."/>
            <person name="Wang M."/>
            <person name="Pitluck S."/>
            <person name="Vogel J.P."/>
            <person name="Garvin D.F."/>
            <person name="Mockler T.C."/>
            <person name="Schmutz J."/>
            <person name="Rokhsar D."/>
            <person name="Bevan M.W."/>
        </authorList>
    </citation>
    <scope>NUCLEOTIDE SEQUENCE</scope>
    <source>
        <strain evidence="4">Bd21</strain>
    </source>
</reference>
<evidence type="ECO:0000313" key="6">
    <source>
        <dbReference type="Proteomes" id="UP000008810"/>
    </source>
</evidence>
<dbReference type="GO" id="GO:0001216">
    <property type="term" value="F:DNA-binding transcription activator activity"/>
    <property type="evidence" value="ECO:0000318"/>
    <property type="project" value="GO_Central"/>
</dbReference>
<dbReference type="Gramene" id="KQJ99034">
    <property type="protein sequence ID" value="KQJ99034"/>
    <property type="gene ID" value="BRADI_3g40651v3"/>
</dbReference>
<dbReference type="SMR" id="A0A0Q3HZN0"/>
<evidence type="ECO:0000256" key="1">
    <source>
        <dbReference type="ARBA" id="ARBA00005474"/>
    </source>
</evidence>
<dbReference type="EMBL" id="CM000882">
    <property type="protein sequence ID" value="KQJ99034.1"/>
    <property type="molecule type" value="Genomic_DNA"/>
</dbReference>
<feature type="domain" description="LOB" evidence="3">
    <location>
        <begin position="39"/>
        <end position="140"/>
    </location>
</feature>
<sequence>MSASGNNNENSISYVEAEEEDDYHQEEAGGGNAGNGNGRRCAACKYLRRRCAVDCVLAPHFPASLPQRYAAVHRVFGASNVSRLLQSLPEKERGRAAETMAAEAEQRLRDPVYGCTGLISRLQEEIRDTQCRLATTRATLAIAAANHAAIDVTERHKQDDDGQQQAAAAAELVDPADEFLDLDGLS</sequence>
<dbReference type="PANTHER" id="PTHR31301:SF159">
    <property type="entry name" value="LOB DOMAIN-CONTAINING PROTEIN 23"/>
    <property type="match status" value="1"/>
</dbReference>
<dbReference type="InterPro" id="IPR004883">
    <property type="entry name" value="LOB"/>
</dbReference>
<feature type="region of interest" description="Disordered" evidence="2">
    <location>
        <begin position="1"/>
        <end position="34"/>
    </location>
</feature>
<organism evidence="4">
    <name type="scientific">Brachypodium distachyon</name>
    <name type="common">Purple false brome</name>
    <name type="synonym">Trachynia distachya</name>
    <dbReference type="NCBI Taxonomy" id="15368"/>
    <lineage>
        <taxon>Eukaryota</taxon>
        <taxon>Viridiplantae</taxon>
        <taxon>Streptophyta</taxon>
        <taxon>Embryophyta</taxon>
        <taxon>Tracheophyta</taxon>
        <taxon>Spermatophyta</taxon>
        <taxon>Magnoliopsida</taxon>
        <taxon>Liliopsida</taxon>
        <taxon>Poales</taxon>
        <taxon>Poaceae</taxon>
        <taxon>BOP clade</taxon>
        <taxon>Pooideae</taxon>
        <taxon>Stipodae</taxon>
        <taxon>Brachypodieae</taxon>
        <taxon>Brachypodium</taxon>
    </lineage>
</organism>
<name>A0A0Q3HZN0_BRADI</name>
<evidence type="ECO:0000256" key="2">
    <source>
        <dbReference type="SAM" id="MobiDB-lite"/>
    </source>
</evidence>
<comment type="similarity">
    <text evidence="1">Belongs to the LOB domain-containing protein family.</text>
</comment>
<dbReference type="PANTHER" id="PTHR31301">
    <property type="entry name" value="LOB DOMAIN-CONTAINING PROTEIN 4-RELATED"/>
    <property type="match status" value="1"/>
</dbReference>
<gene>
    <name evidence="4" type="ORF">BRADI_3g40651v3</name>
</gene>
<dbReference type="InParanoid" id="A0A0Q3HZN0"/>
<proteinExistence type="inferred from homology"/>
<dbReference type="EnsemblPlants" id="KQJ99034">
    <property type="protein sequence ID" value="KQJ99034"/>
    <property type="gene ID" value="BRADI_3g40651v3"/>
</dbReference>
<dbReference type="Pfam" id="PF03195">
    <property type="entry name" value="LOB"/>
    <property type="match status" value="1"/>
</dbReference>
<protein>
    <recommendedName>
        <fullName evidence="3">LOB domain-containing protein</fullName>
    </recommendedName>
</protein>
<reference evidence="4 5" key="1">
    <citation type="journal article" date="2010" name="Nature">
        <title>Genome sequencing and analysis of the model grass Brachypodium distachyon.</title>
        <authorList>
            <consortium name="International Brachypodium Initiative"/>
        </authorList>
    </citation>
    <scope>NUCLEOTIDE SEQUENCE [LARGE SCALE GENOMIC DNA]</scope>
    <source>
        <strain evidence="4 5">Bd21</strain>
    </source>
</reference>
<dbReference type="STRING" id="15368.A0A0Q3HZN0"/>
<feature type="compositionally biased region" description="Polar residues" evidence="2">
    <location>
        <begin position="1"/>
        <end position="13"/>
    </location>
</feature>
<evidence type="ECO:0000313" key="5">
    <source>
        <dbReference type="EnsemblPlants" id="KQJ99034"/>
    </source>
</evidence>
<accession>A0A0Q3HZN0</accession>
<dbReference type="OrthoDB" id="684652at2759"/>
<evidence type="ECO:0000259" key="3">
    <source>
        <dbReference type="PROSITE" id="PS50891"/>
    </source>
</evidence>
<dbReference type="Proteomes" id="UP000008810">
    <property type="component" value="Chromosome 3"/>
</dbReference>
<dbReference type="GO" id="GO:0005634">
    <property type="term" value="C:nucleus"/>
    <property type="evidence" value="ECO:0000318"/>
    <property type="project" value="GO_Central"/>
</dbReference>
<reference evidence="5" key="3">
    <citation type="submission" date="2018-08" db="UniProtKB">
        <authorList>
            <consortium name="EnsemblPlants"/>
        </authorList>
    </citation>
    <scope>IDENTIFICATION</scope>
    <source>
        <strain evidence="5">cv. Bd21</strain>
    </source>
</reference>
<keyword evidence="6" id="KW-1185">Reference proteome</keyword>
<dbReference type="AlphaFoldDB" id="A0A0Q3HZN0"/>
<dbReference type="PROSITE" id="PS50891">
    <property type="entry name" value="LOB"/>
    <property type="match status" value="1"/>
</dbReference>
<evidence type="ECO:0000313" key="4">
    <source>
        <dbReference type="EMBL" id="KQJ99034.1"/>
    </source>
</evidence>
<dbReference type="GO" id="GO:0006355">
    <property type="term" value="P:regulation of DNA-templated transcription"/>
    <property type="evidence" value="ECO:0000318"/>
    <property type="project" value="GO_Central"/>
</dbReference>